<accession>A0ABW4TWU2</accession>
<dbReference type="RefSeq" id="WP_380928197.1">
    <property type="nucleotide sequence ID" value="NZ_JBHUGS010000001.1"/>
</dbReference>
<dbReference type="Pfam" id="PF13462">
    <property type="entry name" value="Thioredoxin_4"/>
    <property type="match status" value="1"/>
</dbReference>
<reference evidence="3" key="1">
    <citation type="journal article" date="2019" name="Int. J. Syst. Evol. Microbiol.">
        <title>The Global Catalogue of Microorganisms (GCM) 10K type strain sequencing project: providing services to taxonomists for standard genome sequencing and annotation.</title>
        <authorList>
            <consortium name="The Broad Institute Genomics Platform"/>
            <consortium name="The Broad Institute Genome Sequencing Center for Infectious Disease"/>
            <person name="Wu L."/>
            <person name="Ma J."/>
        </authorList>
    </citation>
    <scope>NUCLEOTIDE SEQUENCE [LARGE SCALE GENOMIC DNA]</scope>
    <source>
        <strain evidence="3">CGMCC 1.12702</strain>
    </source>
</reference>
<dbReference type="InterPro" id="IPR036249">
    <property type="entry name" value="Thioredoxin-like_sf"/>
</dbReference>
<dbReference type="Gene3D" id="3.40.30.10">
    <property type="entry name" value="Glutaredoxin"/>
    <property type="match status" value="1"/>
</dbReference>
<evidence type="ECO:0000313" key="2">
    <source>
        <dbReference type="EMBL" id="MFD1949481.1"/>
    </source>
</evidence>
<feature type="domain" description="Thioredoxin-like fold" evidence="1">
    <location>
        <begin position="56"/>
        <end position="239"/>
    </location>
</feature>
<gene>
    <name evidence="2" type="ORF">ACFSGX_01710</name>
</gene>
<name>A0ABW4TWU2_9SPHN</name>
<comment type="caution">
    <text evidence="2">The sequence shown here is derived from an EMBL/GenBank/DDBJ whole genome shotgun (WGS) entry which is preliminary data.</text>
</comment>
<dbReference type="EMBL" id="JBHUGS010000001">
    <property type="protein sequence ID" value="MFD1949481.1"/>
    <property type="molecule type" value="Genomic_DNA"/>
</dbReference>
<keyword evidence="3" id="KW-1185">Reference proteome</keyword>
<dbReference type="Gene3D" id="1.10.40.110">
    <property type="match status" value="1"/>
</dbReference>
<dbReference type="Proteomes" id="UP001597400">
    <property type="component" value="Unassembled WGS sequence"/>
</dbReference>
<evidence type="ECO:0000313" key="3">
    <source>
        <dbReference type="Proteomes" id="UP001597400"/>
    </source>
</evidence>
<sequence length="247" mass="25736">MEIRRSRGQSALRGAAAGLAMLAAVGGGGLVAGAGAAPAKRAAVDWTRTIATTPAGTYVMGNPRAKVKLVEYLSLTCSHCAAFAAEGMPALKRDYIARGLVSLEVRNSVRDGFDFAGVLLSRCAGPAGYFPASERILATQADWLPKAQVYFDTQVGRPADPNGAATLTAMARAAGFDRQAQARGMSPARVAACLADRKQTAIVAAMTDEAFNKRRITGTPTFLINGAIVPATSNWATLQPRLAAAVR</sequence>
<protein>
    <submittedName>
        <fullName evidence="2">Thioredoxin domain-containing protein</fullName>
    </submittedName>
</protein>
<organism evidence="2 3">
    <name type="scientific">Sphingomonas arantia</name>
    <dbReference type="NCBI Taxonomy" id="1460676"/>
    <lineage>
        <taxon>Bacteria</taxon>
        <taxon>Pseudomonadati</taxon>
        <taxon>Pseudomonadota</taxon>
        <taxon>Alphaproteobacteria</taxon>
        <taxon>Sphingomonadales</taxon>
        <taxon>Sphingomonadaceae</taxon>
        <taxon>Sphingomonas</taxon>
    </lineage>
</organism>
<dbReference type="SUPFAM" id="SSF52833">
    <property type="entry name" value="Thioredoxin-like"/>
    <property type="match status" value="1"/>
</dbReference>
<proteinExistence type="predicted"/>
<dbReference type="InterPro" id="IPR012336">
    <property type="entry name" value="Thioredoxin-like_fold"/>
</dbReference>
<evidence type="ECO:0000259" key="1">
    <source>
        <dbReference type="Pfam" id="PF13462"/>
    </source>
</evidence>